<keyword evidence="2" id="KW-0698">rRNA processing</keyword>
<accession>A0A161ZJ85</accession>
<name>A0A161ZJ85_DAUCS</name>
<comment type="similarity">
    <text evidence="1">Belongs to the TSR2 family.</text>
</comment>
<reference evidence="3" key="1">
    <citation type="journal article" date="2016" name="Nat. Genet.">
        <title>A high-quality carrot genome assembly provides new insights into carotenoid accumulation and asterid genome evolution.</title>
        <authorList>
            <person name="Iorizzo M."/>
            <person name="Ellison S."/>
            <person name="Senalik D."/>
            <person name="Zeng P."/>
            <person name="Satapoomin P."/>
            <person name="Huang J."/>
            <person name="Bowman M."/>
            <person name="Iovene M."/>
            <person name="Sanseverino W."/>
            <person name="Cavagnaro P."/>
            <person name="Yildiz M."/>
            <person name="Macko-Podgorni A."/>
            <person name="Moranska E."/>
            <person name="Grzebelus E."/>
            <person name="Grzebelus D."/>
            <person name="Ashrafi H."/>
            <person name="Zheng Z."/>
            <person name="Cheng S."/>
            <person name="Spooner D."/>
            <person name="Van Deynze A."/>
            <person name="Simon P."/>
        </authorList>
    </citation>
    <scope>NUCLEOTIDE SEQUENCE [LARGE SCALE GENOMIC DNA]</scope>
    <source>
        <tissue evidence="3">Leaf</tissue>
    </source>
</reference>
<evidence type="ECO:0000256" key="1">
    <source>
        <dbReference type="ARBA" id="ARBA00006524"/>
    </source>
</evidence>
<dbReference type="GO" id="GO:0006364">
    <property type="term" value="P:rRNA processing"/>
    <property type="evidence" value="ECO:0007669"/>
    <property type="project" value="UniProtKB-KW"/>
</dbReference>
<dbReference type="STRING" id="79200.A0A161ZJ85"/>
<dbReference type="PANTHER" id="PTHR21250">
    <property type="entry name" value="PRE-RRNA-PROCESSING PROTEIN TSR2 HOMOLOG"/>
    <property type="match status" value="1"/>
</dbReference>
<comment type="caution">
    <text evidence="3">The sequence shown here is derived from an EMBL/GenBank/DDBJ whole genome shotgun (WGS) entry which is preliminary data.</text>
</comment>
<gene>
    <name evidence="3" type="ORF">DCAR_024166</name>
</gene>
<dbReference type="InterPro" id="IPR019398">
    <property type="entry name" value="Pre-rRNA_process_TSR2"/>
</dbReference>
<evidence type="ECO:0000256" key="2">
    <source>
        <dbReference type="ARBA" id="ARBA00022552"/>
    </source>
</evidence>
<proteinExistence type="inferred from homology"/>
<dbReference type="Gramene" id="KZM87032">
    <property type="protein sequence ID" value="KZM87032"/>
    <property type="gene ID" value="DCAR_024166"/>
</dbReference>
<organism evidence="3">
    <name type="scientific">Daucus carota subsp. sativus</name>
    <name type="common">Carrot</name>
    <dbReference type="NCBI Taxonomy" id="79200"/>
    <lineage>
        <taxon>Eukaryota</taxon>
        <taxon>Viridiplantae</taxon>
        <taxon>Streptophyta</taxon>
        <taxon>Embryophyta</taxon>
        <taxon>Tracheophyta</taxon>
        <taxon>Spermatophyta</taxon>
        <taxon>Magnoliopsida</taxon>
        <taxon>eudicotyledons</taxon>
        <taxon>Gunneridae</taxon>
        <taxon>Pentapetalae</taxon>
        <taxon>asterids</taxon>
        <taxon>campanulids</taxon>
        <taxon>Apiales</taxon>
        <taxon>Apiaceae</taxon>
        <taxon>Apioideae</taxon>
        <taxon>Scandiceae</taxon>
        <taxon>Daucinae</taxon>
        <taxon>Daucus</taxon>
        <taxon>Daucus sect. Daucus</taxon>
    </lineage>
</organism>
<evidence type="ECO:0000313" key="3">
    <source>
        <dbReference type="EMBL" id="KZM87032.1"/>
    </source>
</evidence>
<evidence type="ECO:0008006" key="4">
    <source>
        <dbReference type="Google" id="ProtNLM"/>
    </source>
</evidence>
<dbReference type="Pfam" id="PF10273">
    <property type="entry name" value="WGG"/>
    <property type="match status" value="1"/>
</dbReference>
<dbReference type="EMBL" id="LNRQ01000007">
    <property type="protein sequence ID" value="KZM87032.1"/>
    <property type="molecule type" value="Genomic_DNA"/>
</dbReference>
<sequence>MEAVGRNGEGAVLPPPSHQQKVFALRQGIWNILCKWNALQMAVENKWGGTDSLDKSHLLAYDIESWFSISKAPLSVEDLDGLLHESLLLTFNTEIEDGSIEEVWFYFYYVQNVSVFHSAFIAETRIPYIIRSLSLHKGLSF</sequence>
<dbReference type="AlphaFoldDB" id="A0A161ZJ85"/>
<protein>
    <recommendedName>
        <fullName evidence="4">Pre-rRNA-processing protein TSR2</fullName>
    </recommendedName>
</protein>